<keyword evidence="3" id="KW-0540">Nuclease</keyword>
<feature type="region of interest" description="Disordered" evidence="1">
    <location>
        <begin position="1757"/>
        <end position="1809"/>
    </location>
</feature>
<dbReference type="Gene3D" id="3.40.50.300">
    <property type="entry name" value="P-loop containing nucleotide triphosphate hydrolases"/>
    <property type="match status" value="3"/>
</dbReference>
<accession>A0A7W5FI97</accession>
<sequence>MRWDDADGLTGRPDARVRGVLETWRAGLLDLSATNPLIHVDPWGDGVVAIDDPSPRSVLEALQQGRECGFLGVEERREGPRPRVANAFQTHMTDAEMDTALRALSRKAHRDQLEYGMSTLFLAVGTLHWKDDQREYASPILLLPADLVSTDPLDYPRLRARLDDPLVNPALAVRLKRMGVELPAVESLAGLDVTVFWARLDAAITEHQEWRTDEAILLSRFTVHREVVYQDLVDNERQILAHPVVRALATDARAQIDAFKFEPIPGRRIDDVASPDDVPLVLDADAAQRACIAAAMSGRSFVMRGAPGTGKSQTIANMIAGLIFAGKRVLLVSEKAAALDVVKERLAGVGLDDYLLELHSEHSGRDRVATTLAAALDFIPLPPPGLSTDEREELRDHRIRLNAYAEAMNEVREPLGHRLHDVLGMCAQMIDVPAAPVPPALPIPLTTQSLQTVRDAAERMGRAWRPALQGEDFLWREVIDRNRLDARLHQAQTALEHLAGAVGTDPMAAAFRARDLPDAIALTTLIGHAARRPAEAADEWLTLHSLEPVSHAAESLLRHLKALHQAADAVRARSGVTWESLPTPSKLPIVPTLVHLDPPAIELLPLTAAQARGLARRFADEADRLEQHQHSLDRVTARLGLPNVITFSDIHRVSEIVGLLARPDKPEAAWFNPAGLANARTAVRILRHAVDAATAAEARAREHFNEAALAHPVDELATRFATVHKGLRKLRAPYRRDRRAAAEIARPDVKRSQAVANLGTAAAWKRSMQHLDQAEDEHARILGRHWRRLDTDFDAIERALDTADEVMRVTPPEALPAVTERVSAATPNNAIIRIVSEAGQEFDRWTAALHPPPEPAPRPQLAAGPIHDAITWLRSHVDPLTAVAELVQAYSAAAGRDFTLAESAAIGMLRESAADAAAALSANAAEYGRVLGPVSQGIHTDVEALAAAMSWTSEARRIRTGVDTAFTPEQAAALSRSRPTDALPSRVAEWQAARDWILRAFAPRRHPSLTAALDDYEQARELIRALIADGKGQQEWFEYQAARTVLIEHGLDAVIAFCAREDLPVEQILPVLGRALFQSWVDTVIREDDRLPPLDAAARERLVEEFRLWDERLQRAAVADVMNAVDELQPTGAVAGEAALLRTSAAQAARRLPVRDLIGQTRNATLAVKPCVLTVPADVSRLLPADLIFDVVIVDEASRVPVPDAVTCVFRGASFIAVGDDRQLTALPTPGGGRSILDLAIGCAAFPVLDLGTHYRSRHESLITFANHTFYQRALNTFPPVAPAGPDTGVQLFPADTGTGEHDVAGMVAGRVAHHFVTRPELSLGVIACTPELAAEIETAVADMVIPPEHDRLRGFFVKDLDTVQGDERDVVILAIGADLGGLAGTDGWRRLNVATTRAARRVEVISSIRAHDLPDTEEMRPLAGYLDYATRGEAALGLDEPGPAGQTPFEESVRDVVRSWGYRVRTRVGAGAFRIDLAVRRSPRRNAPFVLGIECDGTTYDSAPAARDRDRLREQVLRDHGWRLHRIWGTAWYLDRENEEQRLLAAIEQALADLPPEDAAPELTVEVGDAAGGETWAEQREPVTVTSEGYAEEVPDYAVPDYAAAGPTAGYEEMVPDYAGAGATAGYEETVPDYAAAGSGPEEAGQATDLPMAGIPDGFGESEAELAMSEPDFGTVADVDLDLPVDMAAPIPLEDDAFDAEVEEFAEEVAETVAEAIAEVGAEADAYRAGAEDLEQHAAEERDGFPASWAEGMRAAEPDRGPAWPTWPDEPSGPGGRTGPGLEQPFTAVPTDSADTAASAASAGPVAPDEQVPAAFERVSRAHMWPVPPDQVPAMAEPDLGSAAGEPDTHAESAAEGPAGVEEPVVPAEPADAEPRIAAAVFERVSRAEPGSVGSVLFARLAEEPRASRAASERMERGAQPSADSMPFGHGARETGEPRVTRPVFERVSRAEGPRAGSVGTGEPTVSPAVFERVSRAEGPRAGSVGAGEPTVSPAVFERVSRAEEQGIGSVRAGEPRVSPAVFERVSRDQETRAGAEKGTGAVFGRGTRTEMGEEAGMNVAPAVFERVSREDVARAEAARNAAAQAAMAAGAEPEAMERRPAAETPEAASLFVSVEEAQEAAEAAAIAHAREAAERARETERAREAGLARRASLAEEMVRARQAAQGRSAEAKKSTKAGAAKTAEPAGQRKATRPVKMMPGKGTPAEEEPVKVASRRGTGGAAAKGGHGLEEWAQPYRKAELAPLPAGAGIADPGTHGRIVEAVRRIAEVEGPVHITIALQRLRDEWALTRITKQARAAVDAAIADSGVVWDGEFLSDPGQLAPVVRLRAEGVARKADQIADSELRIALEQLAVDAGAIDVDGLLAATGRLYGWASRRSTEVDARLTTIIADLVADGRLLRRADGLSAAHDLPDPLSLPRHDAAPARSSRRRSRT</sequence>
<feature type="compositionally biased region" description="Low complexity" evidence="1">
    <location>
        <begin position="1788"/>
        <end position="1809"/>
    </location>
</feature>
<dbReference type="InterPro" id="IPR027417">
    <property type="entry name" value="P-loop_NTPase"/>
</dbReference>
<keyword evidence="4" id="KW-1185">Reference proteome</keyword>
<name>A0A7W5FI97_9ACTN</name>
<gene>
    <name evidence="3" type="ORF">FHR83_007168</name>
</gene>
<dbReference type="InterPro" id="IPR050534">
    <property type="entry name" value="Coronavir_polyprotein_1ab"/>
</dbReference>
<dbReference type="Proteomes" id="UP000590749">
    <property type="component" value="Unassembled WGS sequence"/>
</dbReference>
<dbReference type="EMBL" id="JACHXF010000019">
    <property type="protein sequence ID" value="MBB3099461.1"/>
    <property type="molecule type" value="Genomic_DNA"/>
</dbReference>
<feature type="region of interest" description="Disordered" evidence="1">
    <location>
        <begin position="2161"/>
        <end position="2228"/>
    </location>
</feature>
<dbReference type="Pfam" id="PF13195">
    <property type="entry name" value="DUF4011"/>
    <property type="match status" value="1"/>
</dbReference>
<dbReference type="FunFam" id="3.40.960.10:FF:000002">
    <property type="entry name" value="DNA helicase related protein"/>
    <property type="match status" value="1"/>
</dbReference>
<dbReference type="PANTHER" id="PTHR43788:SF8">
    <property type="entry name" value="DNA-BINDING PROTEIN SMUBP-2"/>
    <property type="match status" value="1"/>
</dbReference>
<keyword evidence="3" id="KW-0378">Hydrolase</keyword>
<feature type="compositionally biased region" description="Basic and acidic residues" evidence="1">
    <location>
        <begin position="1905"/>
        <end position="1918"/>
    </location>
</feature>
<dbReference type="RefSeq" id="WP_183225529.1">
    <property type="nucleotide sequence ID" value="NZ_BMPW01000023.1"/>
</dbReference>
<feature type="domain" description="Restriction endonuclease type II-like" evidence="2">
    <location>
        <begin position="1450"/>
        <end position="1548"/>
    </location>
</feature>
<evidence type="ECO:0000313" key="3">
    <source>
        <dbReference type="EMBL" id="MBB3099461.1"/>
    </source>
</evidence>
<evidence type="ECO:0000259" key="2">
    <source>
        <dbReference type="Pfam" id="PF18741"/>
    </source>
</evidence>
<feature type="region of interest" description="Disordered" evidence="1">
    <location>
        <begin position="1837"/>
        <end position="1866"/>
    </location>
</feature>
<feature type="compositionally biased region" description="Gly residues" evidence="1">
    <location>
        <begin position="2219"/>
        <end position="2228"/>
    </location>
</feature>
<evidence type="ECO:0000256" key="1">
    <source>
        <dbReference type="SAM" id="MobiDB-lite"/>
    </source>
</evidence>
<reference evidence="3 4" key="1">
    <citation type="submission" date="2020-08" db="EMBL/GenBank/DDBJ databases">
        <title>Genomic Encyclopedia of Type Strains, Phase III (KMG-III): the genomes of soil and plant-associated and newly described type strains.</title>
        <authorList>
            <person name="Whitman W."/>
        </authorList>
    </citation>
    <scope>NUCLEOTIDE SEQUENCE [LARGE SCALE GENOMIC DNA]</scope>
    <source>
        <strain evidence="3 4">CECT 3287</strain>
    </source>
</reference>
<dbReference type="Gene3D" id="3.40.960.10">
    <property type="entry name" value="VSR Endonuclease"/>
    <property type="match status" value="1"/>
</dbReference>
<feature type="region of interest" description="Disordered" evidence="1">
    <location>
        <begin position="1905"/>
        <end position="1938"/>
    </location>
</feature>
<dbReference type="SUPFAM" id="SSF52980">
    <property type="entry name" value="Restriction endonuclease-like"/>
    <property type="match status" value="1"/>
</dbReference>
<dbReference type="InterPro" id="IPR011335">
    <property type="entry name" value="Restrct_endonuc-II-like"/>
</dbReference>
<evidence type="ECO:0000313" key="4">
    <source>
        <dbReference type="Proteomes" id="UP000590749"/>
    </source>
</evidence>
<dbReference type="PANTHER" id="PTHR43788">
    <property type="entry name" value="DNA2/NAM7 HELICASE FAMILY MEMBER"/>
    <property type="match status" value="1"/>
</dbReference>
<dbReference type="GO" id="GO:0043139">
    <property type="term" value="F:5'-3' DNA helicase activity"/>
    <property type="evidence" value="ECO:0007669"/>
    <property type="project" value="TreeGrafter"/>
</dbReference>
<keyword evidence="3" id="KW-0255">Endonuclease</keyword>
<comment type="caution">
    <text evidence="3">The sequence shown here is derived from an EMBL/GenBank/DDBJ whole genome shotgun (WGS) entry which is preliminary data.</text>
</comment>
<dbReference type="Pfam" id="PF18741">
    <property type="entry name" value="MTES_1575"/>
    <property type="match status" value="1"/>
</dbReference>
<dbReference type="SUPFAM" id="SSF52540">
    <property type="entry name" value="P-loop containing nucleoside triphosphate hydrolases"/>
    <property type="match status" value="1"/>
</dbReference>
<feature type="compositionally biased region" description="Low complexity" evidence="1">
    <location>
        <begin position="1855"/>
        <end position="1866"/>
    </location>
</feature>
<proteinExistence type="predicted"/>
<organism evidence="3 4">
    <name type="scientific">Actinoplanes campanulatus</name>
    <dbReference type="NCBI Taxonomy" id="113559"/>
    <lineage>
        <taxon>Bacteria</taxon>
        <taxon>Bacillati</taxon>
        <taxon>Actinomycetota</taxon>
        <taxon>Actinomycetes</taxon>
        <taxon>Micromonosporales</taxon>
        <taxon>Micromonosporaceae</taxon>
        <taxon>Actinoplanes</taxon>
    </lineage>
</organism>
<dbReference type="InterPro" id="IPR025103">
    <property type="entry name" value="DUF4011"/>
</dbReference>
<dbReference type="InterPro" id="IPR049468">
    <property type="entry name" value="Restrct_endonuc-II-like_dom"/>
</dbReference>
<dbReference type="GO" id="GO:0004519">
    <property type="term" value="F:endonuclease activity"/>
    <property type="evidence" value="ECO:0007669"/>
    <property type="project" value="UniProtKB-KW"/>
</dbReference>
<protein>
    <submittedName>
        <fullName evidence="3">Very-short-patch-repair endonuclease</fullName>
    </submittedName>
</protein>
<feature type="region of interest" description="Disordered" evidence="1">
    <location>
        <begin position="2412"/>
        <end position="2436"/>
    </location>
</feature>